<dbReference type="Pfam" id="PF00440">
    <property type="entry name" value="TetR_N"/>
    <property type="match status" value="1"/>
</dbReference>
<dbReference type="InterPro" id="IPR001647">
    <property type="entry name" value="HTH_TetR"/>
</dbReference>
<feature type="domain" description="HTH tetR-type" evidence="3">
    <location>
        <begin position="34"/>
        <end position="94"/>
    </location>
</feature>
<protein>
    <submittedName>
        <fullName evidence="4">HTH-type transcriptional repressor KstR</fullName>
    </submittedName>
</protein>
<sequence>MALHSNDFHSGLLVGEYSYESALPEDQLTTDAQRERRSRILDAAVAVAGGGGYDSVHMRDIATHARVSLATLYHYFPSKVHVLACALDRELMRFDDHLSADPSTSVDPFVRLTAAVSRLIDAMEASEAVTEAMAHAYAAANLVALAEAEMIRAQTSDMFVHLLGDSNTPVLYRRIADTLTDVWTSEMLAMVQGRRTYADIGQRLRTVIELMARRVR</sequence>
<keyword evidence="1 2" id="KW-0238">DNA-binding</keyword>
<dbReference type="PROSITE" id="PS50977">
    <property type="entry name" value="HTH_TETR_2"/>
    <property type="match status" value="1"/>
</dbReference>
<reference evidence="4 5" key="1">
    <citation type="journal article" date="2015" name="Genome Biol. Evol.">
        <title>Characterization of Three Mycobacterium spp. with Potential Use in Bioremediation by Genome Sequencing and Comparative Genomics.</title>
        <authorList>
            <person name="Das S."/>
            <person name="Pettersson B.M."/>
            <person name="Behra P.R."/>
            <person name="Ramesh M."/>
            <person name="Dasgupta S."/>
            <person name="Bhattacharya A."/>
            <person name="Kirsebom L.A."/>
        </authorList>
    </citation>
    <scope>NUCLEOTIDE SEQUENCE [LARGE SCALE GENOMIC DNA]</scope>
    <source>
        <strain evidence="4 5">DSM 44075</strain>
    </source>
</reference>
<dbReference type="EMBL" id="JYNU01000006">
    <property type="protein sequence ID" value="KMO80030.1"/>
    <property type="molecule type" value="Genomic_DNA"/>
</dbReference>
<dbReference type="GO" id="GO:0000976">
    <property type="term" value="F:transcription cis-regulatory region binding"/>
    <property type="evidence" value="ECO:0007669"/>
    <property type="project" value="TreeGrafter"/>
</dbReference>
<dbReference type="InterPro" id="IPR050109">
    <property type="entry name" value="HTH-type_TetR-like_transc_reg"/>
</dbReference>
<dbReference type="SUPFAM" id="SSF46689">
    <property type="entry name" value="Homeodomain-like"/>
    <property type="match status" value="1"/>
</dbReference>
<dbReference type="PRINTS" id="PR00455">
    <property type="entry name" value="HTHTETR"/>
</dbReference>
<dbReference type="AlphaFoldDB" id="A0A0J6WA43"/>
<dbReference type="PANTHER" id="PTHR30055:SF242">
    <property type="entry name" value="HTH-TYPE TRANSCRIPTIONAL REPRESSOR KSTR"/>
    <property type="match status" value="1"/>
</dbReference>
<dbReference type="Proteomes" id="UP000036313">
    <property type="component" value="Unassembled WGS sequence"/>
</dbReference>
<dbReference type="RefSeq" id="WP_048422446.1">
    <property type="nucleotide sequence ID" value="NZ_JYNU01000006.1"/>
</dbReference>
<dbReference type="Gene3D" id="1.10.357.10">
    <property type="entry name" value="Tetracycline Repressor, domain 2"/>
    <property type="match status" value="1"/>
</dbReference>
<dbReference type="Pfam" id="PF17925">
    <property type="entry name" value="TetR_C_20"/>
    <property type="match status" value="1"/>
</dbReference>
<dbReference type="PATRIC" id="fig|1807.14.peg.1170"/>
<name>A0A0J6WA43_9MYCO</name>
<evidence type="ECO:0000259" key="3">
    <source>
        <dbReference type="PROSITE" id="PS50977"/>
    </source>
</evidence>
<dbReference type="PANTHER" id="PTHR30055">
    <property type="entry name" value="HTH-TYPE TRANSCRIPTIONAL REGULATOR RUTR"/>
    <property type="match status" value="1"/>
</dbReference>
<evidence type="ECO:0000256" key="2">
    <source>
        <dbReference type="PROSITE-ProRule" id="PRU00335"/>
    </source>
</evidence>
<evidence type="ECO:0000313" key="4">
    <source>
        <dbReference type="EMBL" id="KMO80030.1"/>
    </source>
</evidence>
<dbReference type="InterPro" id="IPR009057">
    <property type="entry name" value="Homeodomain-like_sf"/>
</dbReference>
<dbReference type="InterPro" id="IPR041642">
    <property type="entry name" value="KstR_C"/>
</dbReference>
<accession>A0A0J6WA43</accession>
<dbReference type="GO" id="GO:0003700">
    <property type="term" value="F:DNA-binding transcription factor activity"/>
    <property type="evidence" value="ECO:0007669"/>
    <property type="project" value="TreeGrafter"/>
</dbReference>
<organism evidence="4 5">
    <name type="scientific">Mycolicibacterium obuense</name>
    <dbReference type="NCBI Taxonomy" id="1807"/>
    <lineage>
        <taxon>Bacteria</taxon>
        <taxon>Bacillati</taxon>
        <taxon>Actinomycetota</taxon>
        <taxon>Actinomycetes</taxon>
        <taxon>Mycobacteriales</taxon>
        <taxon>Mycobacteriaceae</taxon>
        <taxon>Mycolicibacterium</taxon>
    </lineage>
</organism>
<evidence type="ECO:0000256" key="1">
    <source>
        <dbReference type="ARBA" id="ARBA00023125"/>
    </source>
</evidence>
<feature type="DNA-binding region" description="H-T-H motif" evidence="2">
    <location>
        <begin position="57"/>
        <end position="76"/>
    </location>
</feature>
<evidence type="ECO:0000313" key="5">
    <source>
        <dbReference type="Proteomes" id="UP000036313"/>
    </source>
</evidence>
<gene>
    <name evidence="4" type="primary">kstR_2</name>
    <name evidence="4" type="ORF">MOBUDSM44075_01164</name>
</gene>
<proteinExistence type="predicted"/>
<comment type="caution">
    <text evidence="4">The sequence shown here is derived from an EMBL/GenBank/DDBJ whole genome shotgun (WGS) entry which is preliminary data.</text>
</comment>